<keyword evidence="6 7" id="KW-0472">Membrane</keyword>
<protein>
    <submittedName>
        <fullName evidence="9">MFS transporter</fullName>
    </submittedName>
</protein>
<gene>
    <name evidence="9" type="ORF">CRX53_09160</name>
</gene>
<keyword evidence="4 7" id="KW-0812">Transmembrane</keyword>
<feature type="transmembrane region" description="Helical" evidence="7">
    <location>
        <begin position="377"/>
        <end position="399"/>
    </location>
</feature>
<dbReference type="EMBL" id="PDLK01000002">
    <property type="protein sequence ID" value="PHH04126.1"/>
    <property type="molecule type" value="Genomic_DNA"/>
</dbReference>
<dbReference type="Gene3D" id="1.20.1250.20">
    <property type="entry name" value="MFS general substrate transporter like domains"/>
    <property type="match status" value="2"/>
</dbReference>
<comment type="caution">
    <text evidence="9">The sequence shown here is derived from an EMBL/GenBank/DDBJ whole genome shotgun (WGS) entry which is preliminary data.</text>
</comment>
<evidence type="ECO:0000256" key="2">
    <source>
        <dbReference type="ARBA" id="ARBA00022448"/>
    </source>
</evidence>
<reference evidence="10" key="1">
    <citation type="submission" date="2017-09" db="EMBL/GenBank/DDBJ databases">
        <title>FDA dAtabase for Regulatory Grade micrObial Sequences (FDA-ARGOS): Supporting development and validation of Infectious Disease Dx tests.</title>
        <authorList>
            <person name="Minogue T."/>
            <person name="Wolcott M."/>
            <person name="Wasieloski L."/>
            <person name="Aguilar W."/>
            <person name="Moore D."/>
            <person name="Tallon L."/>
            <person name="Sadzewicz L."/>
            <person name="Ott S."/>
            <person name="Zhao X."/>
            <person name="Nagaraj S."/>
            <person name="Vavikolanu K."/>
            <person name="Aluvathingal J."/>
            <person name="Nadendla S."/>
            <person name="Sichtig H."/>
        </authorList>
    </citation>
    <scope>NUCLEOTIDE SEQUENCE [LARGE SCALE GENOMIC DNA]</scope>
    <source>
        <strain evidence="10">FDAARGOS_404</strain>
    </source>
</reference>
<dbReference type="AlphaFoldDB" id="A0A855EYF0"/>
<keyword evidence="2" id="KW-0813">Transport</keyword>
<dbReference type="Proteomes" id="UP000222768">
    <property type="component" value="Unassembled WGS sequence"/>
</dbReference>
<dbReference type="InterPro" id="IPR011701">
    <property type="entry name" value="MFS"/>
</dbReference>
<feature type="transmembrane region" description="Helical" evidence="7">
    <location>
        <begin position="158"/>
        <end position="180"/>
    </location>
</feature>
<dbReference type="SUPFAM" id="SSF103473">
    <property type="entry name" value="MFS general substrate transporter"/>
    <property type="match status" value="1"/>
</dbReference>
<comment type="subcellular location">
    <subcellularLocation>
        <location evidence="1">Cell membrane</location>
        <topology evidence="1">Multi-pass membrane protein</topology>
    </subcellularLocation>
</comment>
<evidence type="ECO:0000313" key="10">
    <source>
        <dbReference type="Proteomes" id="UP000222768"/>
    </source>
</evidence>
<dbReference type="GO" id="GO:0022857">
    <property type="term" value="F:transmembrane transporter activity"/>
    <property type="evidence" value="ECO:0007669"/>
    <property type="project" value="InterPro"/>
</dbReference>
<evidence type="ECO:0000256" key="6">
    <source>
        <dbReference type="ARBA" id="ARBA00023136"/>
    </source>
</evidence>
<feature type="transmembrane region" description="Helical" evidence="7">
    <location>
        <begin position="283"/>
        <end position="304"/>
    </location>
</feature>
<evidence type="ECO:0000256" key="3">
    <source>
        <dbReference type="ARBA" id="ARBA00022475"/>
    </source>
</evidence>
<dbReference type="PANTHER" id="PTHR43045:SF4">
    <property type="entry name" value="TRANSPORTER YDFJ-RELATED"/>
    <property type="match status" value="1"/>
</dbReference>
<proteinExistence type="predicted"/>
<sequence>MDFQLYSLGAALVFHEIFFPEQSAAMALILAMGTYGAGYIARIVGAFIFGKMGDRVGRKKVLFITITMMGICTTLIGVLPTYAQIGIFAPVLLVTLRIIQGLGAGAEISGAGTMLAEYAPKGKRGIISSLVAMGTNCGTLSATAIWAVMFFALDREELLAWGWRVPFLASVVVMIFAIWLRMNLKESPVFEQVNAEEAPAQAAAQENTLGAMVKSKSFWLATGLRFGQAGNSGLIQTFLAGYLVQTLLFNKAIPTDALMISSILGFITNPLLGWLSDKYGRRLPYILLNISAIILAYPMLSLIVDKSNTPGVIMTSIIVIHNFAVLGLFALENITMAEIFGSRNRFTRMAISKEAGGLVAVGFGPVLAGIFCNMTGSWWPIAVMVVVYSVIGLISALLMPEVRDRDLSILGDAAEDKAAALGMNNKHRVIS</sequence>
<feature type="transmembrane region" description="Helical" evidence="7">
    <location>
        <begin position="310"/>
        <end position="331"/>
    </location>
</feature>
<keyword evidence="5 7" id="KW-1133">Transmembrane helix</keyword>
<dbReference type="InterPro" id="IPR020846">
    <property type="entry name" value="MFS_dom"/>
</dbReference>
<name>A0A855EYF0_9ENTR</name>
<feature type="domain" description="Major facilitator superfamily (MFS) profile" evidence="8">
    <location>
        <begin position="1"/>
        <end position="403"/>
    </location>
</feature>
<dbReference type="Pfam" id="PF07690">
    <property type="entry name" value="MFS_1"/>
    <property type="match status" value="1"/>
</dbReference>
<dbReference type="PROSITE" id="PS50850">
    <property type="entry name" value="MFS"/>
    <property type="match status" value="1"/>
</dbReference>
<dbReference type="FunFam" id="1.20.1250.20:FF:000227">
    <property type="entry name" value="MFS transporter, metabolite:H+ symporter family protein"/>
    <property type="match status" value="1"/>
</dbReference>
<feature type="transmembrane region" description="Helical" evidence="7">
    <location>
        <begin position="126"/>
        <end position="152"/>
    </location>
</feature>
<feature type="transmembrane region" description="Helical" evidence="7">
    <location>
        <begin position="24"/>
        <end position="49"/>
    </location>
</feature>
<organism evidence="9 10">
    <name type="scientific">Leclercia adecarboxylata</name>
    <dbReference type="NCBI Taxonomy" id="83655"/>
    <lineage>
        <taxon>Bacteria</taxon>
        <taxon>Pseudomonadati</taxon>
        <taxon>Pseudomonadota</taxon>
        <taxon>Gammaproteobacteria</taxon>
        <taxon>Enterobacterales</taxon>
        <taxon>Enterobacteriaceae</taxon>
        <taxon>Leclercia</taxon>
    </lineage>
</organism>
<feature type="transmembrane region" description="Helical" evidence="7">
    <location>
        <begin position="351"/>
        <end position="371"/>
    </location>
</feature>
<feature type="transmembrane region" description="Helical" evidence="7">
    <location>
        <begin position="257"/>
        <end position="276"/>
    </location>
</feature>
<evidence type="ECO:0000256" key="7">
    <source>
        <dbReference type="SAM" id="Phobius"/>
    </source>
</evidence>
<accession>A0A855EYF0</accession>
<evidence type="ECO:0000256" key="4">
    <source>
        <dbReference type="ARBA" id="ARBA00022692"/>
    </source>
</evidence>
<dbReference type="GO" id="GO:0005886">
    <property type="term" value="C:plasma membrane"/>
    <property type="evidence" value="ECO:0007669"/>
    <property type="project" value="UniProtKB-SubCell"/>
</dbReference>
<feature type="transmembrane region" description="Helical" evidence="7">
    <location>
        <begin position="61"/>
        <end position="79"/>
    </location>
</feature>
<dbReference type="CDD" id="cd17369">
    <property type="entry name" value="MFS_ShiA_like"/>
    <property type="match status" value="1"/>
</dbReference>
<evidence type="ECO:0000313" key="9">
    <source>
        <dbReference type="EMBL" id="PHH04126.1"/>
    </source>
</evidence>
<dbReference type="PANTHER" id="PTHR43045">
    <property type="entry name" value="SHIKIMATE TRANSPORTER"/>
    <property type="match status" value="1"/>
</dbReference>
<keyword evidence="3" id="KW-1003">Cell membrane</keyword>
<evidence type="ECO:0000259" key="8">
    <source>
        <dbReference type="PROSITE" id="PS50850"/>
    </source>
</evidence>
<evidence type="ECO:0000256" key="5">
    <source>
        <dbReference type="ARBA" id="ARBA00022989"/>
    </source>
</evidence>
<evidence type="ECO:0000256" key="1">
    <source>
        <dbReference type="ARBA" id="ARBA00004651"/>
    </source>
</evidence>
<dbReference type="InterPro" id="IPR036259">
    <property type="entry name" value="MFS_trans_sf"/>
</dbReference>